<dbReference type="RefSeq" id="WP_089275608.1">
    <property type="nucleotide sequence ID" value="NZ_FZOC01000011.1"/>
</dbReference>
<dbReference type="Proteomes" id="UP000198324">
    <property type="component" value="Unassembled WGS sequence"/>
</dbReference>
<dbReference type="Pfam" id="PF00294">
    <property type="entry name" value="PfkB"/>
    <property type="match status" value="1"/>
</dbReference>
<dbReference type="OrthoDB" id="9779730at2"/>
<gene>
    <name evidence="4" type="ORF">SAMN04488503_0113</name>
</gene>
<dbReference type="InterPro" id="IPR029056">
    <property type="entry name" value="Ribokinase-like"/>
</dbReference>
<accession>A0A239D630</accession>
<dbReference type="EMBL" id="FZOC01000011">
    <property type="protein sequence ID" value="SNS27304.1"/>
    <property type="molecule type" value="Genomic_DNA"/>
</dbReference>
<evidence type="ECO:0000256" key="1">
    <source>
        <dbReference type="ARBA" id="ARBA00022679"/>
    </source>
</evidence>
<dbReference type="PANTHER" id="PTHR10584">
    <property type="entry name" value="SUGAR KINASE"/>
    <property type="match status" value="1"/>
</dbReference>
<dbReference type="InterPro" id="IPR002173">
    <property type="entry name" value="Carboh/pur_kinase_PfkB_CS"/>
</dbReference>
<proteinExistence type="predicted"/>
<name>A0A239D630_9BACT</name>
<dbReference type="AlphaFoldDB" id="A0A239D630"/>
<dbReference type="CDD" id="cd01942">
    <property type="entry name" value="ribokinase_group_A"/>
    <property type="match status" value="1"/>
</dbReference>
<keyword evidence="2 4" id="KW-0418">Kinase</keyword>
<reference evidence="4 5" key="1">
    <citation type="submission" date="2017-06" db="EMBL/GenBank/DDBJ databases">
        <authorList>
            <person name="Kim H.J."/>
            <person name="Triplett B.A."/>
        </authorList>
    </citation>
    <scope>NUCLEOTIDE SEQUENCE [LARGE SCALE GENOMIC DNA]</scope>
    <source>
        <strain evidence="4 5">DSM 13116</strain>
    </source>
</reference>
<keyword evidence="5" id="KW-1185">Reference proteome</keyword>
<dbReference type="PROSITE" id="PS00583">
    <property type="entry name" value="PFKB_KINASES_1"/>
    <property type="match status" value="1"/>
</dbReference>
<evidence type="ECO:0000313" key="4">
    <source>
        <dbReference type="EMBL" id="SNS27304.1"/>
    </source>
</evidence>
<dbReference type="SUPFAM" id="SSF53613">
    <property type="entry name" value="Ribokinase-like"/>
    <property type="match status" value="1"/>
</dbReference>
<evidence type="ECO:0000259" key="3">
    <source>
        <dbReference type="Pfam" id="PF00294"/>
    </source>
</evidence>
<dbReference type="InterPro" id="IPR011611">
    <property type="entry name" value="PfkB_dom"/>
</dbReference>
<evidence type="ECO:0000256" key="2">
    <source>
        <dbReference type="ARBA" id="ARBA00022777"/>
    </source>
</evidence>
<dbReference type="PROSITE" id="PS00584">
    <property type="entry name" value="PFKB_KINASES_2"/>
    <property type="match status" value="1"/>
</dbReference>
<dbReference type="PANTHER" id="PTHR10584:SF166">
    <property type="entry name" value="RIBOKINASE"/>
    <property type="match status" value="1"/>
</dbReference>
<protein>
    <submittedName>
        <fullName evidence="4">Adenosine kinase</fullName>
    </submittedName>
</protein>
<sequence length="311" mass="33134">MQLYVSGSVALDRIMNFPGKFSDHILPDKIHILNVCFLVDGLCEFFGGTAGNIAYNLALLGEKPLILGCAGRDFAPYAERLRGLGLPLDGIRSVESQFTAGAYITTDQADNQITGFNPGAMREPCGYRFPDRHDGSVMGIVSPGNVQDMVELPAYFKKAGIPYIFDPGQQITALTGEQMAQAIEGSFALCTNDYELELVIKATGLSRAELLKRTGALVTTLGEEGSLIAQGAQETRVPVVKVDKALDPTGAGDAYRAGLLKGLCLGEPLAKAAELGSVCAAFCVASKGTQEHRFSMEDFNASLSAHFGRSI</sequence>
<feature type="domain" description="Carbohydrate kinase PfkB" evidence="3">
    <location>
        <begin position="45"/>
        <end position="291"/>
    </location>
</feature>
<organism evidence="4 5">
    <name type="scientific">Humidesulfovibrio mexicanus</name>
    <dbReference type="NCBI Taxonomy" id="147047"/>
    <lineage>
        <taxon>Bacteria</taxon>
        <taxon>Pseudomonadati</taxon>
        <taxon>Thermodesulfobacteriota</taxon>
        <taxon>Desulfovibrionia</taxon>
        <taxon>Desulfovibrionales</taxon>
        <taxon>Desulfovibrionaceae</taxon>
        <taxon>Humidesulfovibrio</taxon>
    </lineage>
</organism>
<dbReference type="Gene3D" id="3.40.1190.20">
    <property type="match status" value="1"/>
</dbReference>
<evidence type="ECO:0000313" key="5">
    <source>
        <dbReference type="Proteomes" id="UP000198324"/>
    </source>
</evidence>
<keyword evidence="1" id="KW-0808">Transferase</keyword>
<dbReference type="GO" id="GO:0016301">
    <property type="term" value="F:kinase activity"/>
    <property type="evidence" value="ECO:0007669"/>
    <property type="project" value="UniProtKB-KW"/>
</dbReference>